<comment type="caution">
    <text evidence="2">The sequence shown here is derived from an EMBL/GenBank/DDBJ whole genome shotgun (WGS) entry which is preliminary data.</text>
</comment>
<dbReference type="EMBL" id="SPUK01000027">
    <property type="protein sequence ID" value="TQV90428.1"/>
    <property type="molecule type" value="Genomic_DNA"/>
</dbReference>
<name>A0A545ULT4_9HYPO</name>
<proteinExistence type="predicted"/>
<keyword evidence="1" id="KW-0472">Membrane</keyword>
<sequence length="72" mass="7985">MIAAFRKDGGEHGPVGLFLSFLCARVVTSFFFVWSDVHKNEYEKESHMPTICTNSAGNLCTRPSKATPGTYK</sequence>
<dbReference type="AlphaFoldDB" id="A0A545ULT4"/>
<keyword evidence="1" id="KW-1133">Transmembrane helix</keyword>
<feature type="transmembrane region" description="Helical" evidence="1">
    <location>
        <begin position="15"/>
        <end position="34"/>
    </location>
</feature>
<accession>A0A545ULT4</accession>
<evidence type="ECO:0000313" key="3">
    <source>
        <dbReference type="Proteomes" id="UP000315783"/>
    </source>
</evidence>
<protein>
    <submittedName>
        <fullName evidence="2">Uncharacterized protein</fullName>
    </submittedName>
</protein>
<dbReference type="Proteomes" id="UP000315783">
    <property type="component" value="Unassembled WGS sequence"/>
</dbReference>
<gene>
    <name evidence="2" type="ORF">IF1G_10907</name>
</gene>
<evidence type="ECO:0000256" key="1">
    <source>
        <dbReference type="SAM" id="Phobius"/>
    </source>
</evidence>
<organism evidence="2 3">
    <name type="scientific">Cordyceps javanica</name>
    <dbReference type="NCBI Taxonomy" id="43265"/>
    <lineage>
        <taxon>Eukaryota</taxon>
        <taxon>Fungi</taxon>
        <taxon>Dikarya</taxon>
        <taxon>Ascomycota</taxon>
        <taxon>Pezizomycotina</taxon>
        <taxon>Sordariomycetes</taxon>
        <taxon>Hypocreomycetidae</taxon>
        <taxon>Hypocreales</taxon>
        <taxon>Cordycipitaceae</taxon>
        <taxon>Cordyceps</taxon>
    </lineage>
</organism>
<evidence type="ECO:0000313" key="2">
    <source>
        <dbReference type="EMBL" id="TQV90428.1"/>
    </source>
</evidence>
<reference evidence="2 3" key="1">
    <citation type="journal article" date="2019" name="Appl. Microbiol. Biotechnol.">
        <title>Genome sequence of Isaria javanica and comparative genome analysis insights into family S53 peptidase evolution in fungal entomopathogens.</title>
        <authorList>
            <person name="Lin R."/>
            <person name="Zhang X."/>
            <person name="Xin B."/>
            <person name="Zou M."/>
            <person name="Gao Y."/>
            <person name="Qin F."/>
            <person name="Hu Q."/>
            <person name="Xie B."/>
            <person name="Cheng X."/>
        </authorList>
    </citation>
    <scope>NUCLEOTIDE SEQUENCE [LARGE SCALE GENOMIC DNA]</scope>
    <source>
        <strain evidence="2 3">IJ1G</strain>
    </source>
</reference>
<keyword evidence="1" id="KW-0812">Transmembrane</keyword>
<keyword evidence="3" id="KW-1185">Reference proteome</keyword>